<dbReference type="CDD" id="cd00156">
    <property type="entry name" value="REC"/>
    <property type="match status" value="1"/>
</dbReference>
<dbReference type="InterPro" id="IPR011006">
    <property type="entry name" value="CheY-like_superfamily"/>
</dbReference>
<dbReference type="GO" id="GO:0000160">
    <property type="term" value="P:phosphorelay signal transduction system"/>
    <property type="evidence" value="ECO:0007669"/>
    <property type="project" value="InterPro"/>
</dbReference>
<dbReference type="eggNOG" id="COG0784">
    <property type="taxonomic scope" value="Bacteria"/>
</dbReference>
<dbReference type="HOGENOM" id="CLU_000445_69_8_0"/>
<feature type="domain" description="Response regulatory" evidence="3">
    <location>
        <begin position="17"/>
        <end position="138"/>
    </location>
</feature>
<evidence type="ECO:0000259" key="3">
    <source>
        <dbReference type="PROSITE" id="PS50110"/>
    </source>
</evidence>
<sequence length="140" mass="15636">MSESSHPSPEPTPPRRRALLVDDEPVIRFALRRFFQRQGWAVDEAEDGYAALALLLDDDVSAETYDVVITDLRMPGLSGIELHARIERERPELLRKLILSTGDAVSPEAAAFLRRAACPVLSKPFELAELRAIVERVCAQ</sequence>
<dbReference type="SMART" id="SM00448">
    <property type="entry name" value="REC"/>
    <property type="match status" value="1"/>
</dbReference>
<evidence type="ECO:0000313" key="5">
    <source>
        <dbReference type="Proteomes" id="UP000019151"/>
    </source>
</evidence>
<dbReference type="KEGG" id="gba:J421_2527"/>
<dbReference type="OrthoDB" id="119418at2"/>
<dbReference type="InterPro" id="IPR001789">
    <property type="entry name" value="Sig_transdc_resp-reg_receiver"/>
</dbReference>
<dbReference type="InParanoid" id="W0RG26"/>
<dbReference type="Pfam" id="PF00072">
    <property type="entry name" value="Response_reg"/>
    <property type="match status" value="1"/>
</dbReference>
<dbReference type="Gene3D" id="3.40.50.2300">
    <property type="match status" value="1"/>
</dbReference>
<dbReference type="RefSeq" id="WP_025411539.1">
    <property type="nucleotide sequence ID" value="NZ_CP007128.1"/>
</dbReference>
<reference evidence="4 5" key="1">
    <citation type="journal article" date="2014" name="Genome Announc.">
        <title>Genome Sequence and Methylome of Soil Bacterium Gemmatirosa kalamazoonensis KBS708T, a Member of the Rarely Cultivated Gemmatimonadetes Phylum.</title>
        <authorList>
            <person name="Debruyn J.M."/>
            <person name="Radosevich M."/>
            <person name="Wommack K.E."/>
            <person name="Polson S.W."/>
            <person name="Hauser L.J."/>
            <person name="Fawaz M.N."/>
            <person name="Korlach J."/>
            <person name="Tsai Y.C."/>
        </authorList>
    </citation>
    <scope>NUCLEOTIDE SEQUENCE [LARGE SCALE GENOMIC DNA]</scope>
    <source>
        <strain evidence="4 5">KBS708</strain>
    </source>
</reference>
<dbReference type="AlphaFoldDB" id="W0RG26"/>
<keyword evidence="5" id="KW-1185">Reference proteome</keyword>
<evidence type="ECO:0000256" key="2">
    <source>
        <dbReference type="PROSITE-ProRule" id="PRU00169"/>
    </source>
</evidence>
<dbReference type="InterPro" id="IPR050595">
    <property type="entry name" value="Bact_response_regulator"/>
</dbReference>
<gene>
    <name evidence="4" type="ORF">J421_2527</name>
</gene>
<dbReference type="PANTHER" id="PTHR44591">
    <property type="entry name" value="STRESS RESPONSE REGULATOR PROTEIN 1"/>
    <property type="match status" value="1"/>
</dbReference>
<evidence type="ECO:0000313" key="4">
    <source>
        <dbReference type="EMBL" id="AHG90064.1"/>
    </source>
</evidence>
<dbReference type="PANTHER" id="PTHR44591:SF3">
    <property type="entry name" value="RESPONSE REGULATORY DOMAIN-CONTAINING PROTEIN"/>
    <property type="match status" value="1"/>
</dbReference>
<dbReference type="SUPFAM" id="SSF52172">
    <property type="entry name" value="CheY-like"/>
    <property type="match status" value="1"/>
</dbReference>
<keyword evidence="1 2" id="KW-0597">Phosphoprotein</keyword>
<organism evidence="4 5">
    <name type="scientific">Gemmatirosa kalamazoonensis</name>
    <dbReference type="NCBI Taxonomy" id="861299"/>
    <lineage>
        <taxon>Bacteria</taxon>
        <taxon>Pseudomonadati</taxon>
        <taxon>Gemmatimonadota</taxon>
        <taxon>Gemmatimonadia</taxon>
        <taxon>Gemmatimonadales</taxon>
        <taxon>Gemmatimonadaceae</taxon>
        <taxon>Gemmatirosa</taxon>
    </lineage>
</organism>
<proteinExistence type="predicted"/>
<accession>W0RG26</accession>
<dbReference type="EMBL" id="CP007128">
    <property type="protein sequence ID" value="AHG90064.1"/>
    <property type="molecule type" value="Genomic_DNA"/>
</dbReference>
<protein>
    <submittedName>
        <fullName evidence="4">Response regulator receiver</fullName>
    </submittedName>
</protein>
<name>W0RG26_9BACT</name>
<dbReference type="Proteomes" id="UP000019151">
    <property type="component" value="Chromosome"/>
</dbReference>
<feature type="modified residue" description="4-aspartylphosphate" evidence="2">
    <location>
        <position position="71"/>
    </location>
</feature>
<evidence type="ECO:0000256" key="1">
    <source>
        <dbReference type="ARBA" id="ARBA00022553"/>
    </source>
</evidence>
<dbReference type="PROSITE" id="PS50110">
    <property type="entry name" value="RESPONSE_REGULATORY"/>
    <property type="match status" value="1"/>
</dbReference>
<dbReference type="STRING" id="861299.J421_2527"/>